<dbReference type="Proteomes" id="UP000749559">
    <property type="component" value="Unassembled WGS sequence"/>
</dbReference>
<dbReference type="EMBL" id="CAIIXF020000005">
    <property type="protein sequence ID" value="CAH1783007.1"/>
    <property type="molecule type" value="Genomic_DNA"/>
</dbReference>
<reference evidence="3" key="1">
    <citation type="submission" date="2022-03" db="EMBL/GenBank/DDBJ databases">
        <authorList>
            <person name="Martin C."/>
        </authorList>
    </citation>
    <scope>NUCLEOTIDE SEQUENCE</scope>
</reference>
<dbReference type="AlphaFoldDB" id="A0A8S4NQ54"/>
<accession>A0A8S4NQ54</accession>
<feature type="compositionally biased region" description="Low complexity" evidence="1">
    <location>
        <begin position="254"/>
        <end position="267"/>
    </location>
</feature>
<feature type="compositionally biased region" description="Polar residues" evidence="1">
    <location>
        <begin position="144"/>
        <end position="164"/>
    </location>
</feature>
<evidence type="ECO:0000313" key="3">
    <source>
        <dbReference type="EMBL" id="CAH1783007.1"/>
    </source>
</evidence>
<evidence type="ECO:0000313" key="4">
    <source>
        <dbReference type="Proteomes" id="UP000749559"/>
    </source>
</evidence>
<protein>
    <recommendedName>
        <fullName evidence="2">C2H2-type domain-containing protein</fullName>
    </recommendedName>
</protein>
<dbReference type="InterPro" id="IPR013087">
    <property type="entry name" value="Znf_C2H2_type"/>
</dbReference>
<feature type="domain" description="C2H2-type" evidence="2">
    <location>
        <begin position="6"/>
        <end position="27"/>
    </location>
</feature>
<feature type="compositionally biased region" description="Low complexity" evidence="1">
    <location>
        <begin position="200"/>
        <end position="213"/>
    </location>
</feature>
<feature type="region of interest" description="Disordered" evidence="1">
    <location>
        <begin position="114"/>
        <end position="168"/>
    </location>
</feature>
<keyword evidence="4" id="KW-1185">Reference proteome</keyword>
<sequence length="275" mass="31920">MEAWSCPFCPVRLNSVYDLVHHYELSHTPRFKCPYDSCSFIRDNSFPEMVVNHIIRSHIAPQYSRAKLKDQWQRRFVNNSRKRPTEFSDIDLHENMMVASKKFYASQSPIKSNDTNLNYSPLSSATSDSKSVGNASPCDLMSPSAKSDTSSWREQSPGQTNWTPSDIMGREEARLWDMRLTASDIKHVVHVPSKYPPMAQPEEQQAQPEAQPQPEEDKEQPEVQPQPEEEQEQQEVQPQPQEQQPQPEEEQEQQEVQPQPQEQQPQPAHNLWRAW</sequence>
<organism evidence="3 4">
    <name type="scientific">Owenia fusiformis</name>
    <name type="common">Polychaete worm</name>
    <dbReference type="NCBI Taxonomy" id="6347"/>
    <lineage>
        <taxon>Eukaryota</taxon>
        <taxon>Metazoa</taxon>
        <taxon>Spiralia</taxon>
        <taxon>Lophotrochozoa</taxon>
        <taxon>Annelida</taxon>
        <taxon>Polychaeta</taxon>
        <taxon>Sedentaria</taxon>
        <taxon>Canalipalpata</taxon>
        <taxon>Sabellida</taxon>
        <taxon>Oweniida</taxon>
        <taxon>Oweniidae</taxon>
        <taxon>Owenia</taxon>
    </lineage>
</organism>
<feature type="region of interest" description="Disordered" evidence="1">
    <location>
        <begin position="194"/>
        <end position="275"/>
    </location>
</feature>
<evidence type="ECO:0000256" key="1">
    <source>
        <dbReference type="SAM" id="MobiDB-lite"/>
    </source>
</evidence>
<comment type="caution">
    <text evidence="3">The sequence shown here is derived from an EMBL/GenBank/DDBJ whole genome shotgun (WGS) entry which is preliminary data.</text>
</comment>
<feature type="compositionally biased region" description="Low complexity" evidence="1">
    <location>
        <begin position="234"/>
        <end position="246"/>
    </location>
</feature>
<feature type="compositionally biased region" description="Polar residues" evidence="1">
    <location>
        <begin position="114"/>
        <end position="134"/>
    </location>
</feature>
<dbReference type="PROSITE" id="PS00028">
    <property type="entry name" value="ZINC_FINGER_C2H2_1"/>
    <property type="match status" value="1"/>
</dbReference>
<evidence type="ECO:0000259" key="2">
    <source>
        <dbReference type="PROSITE" id="PS00028"/>
    </source>
</evidence>
<proteinExistence type="predicted"/>
<gene>
    <name evidence="3" type="ORF">OFUS_LOCUS9392</name>
</gene>
<name>A0A8S4NQ54_OWEFU</name>